<keyword evidence="5 7" id="KW-0472">Membrane</keyword>
<evidence type="ECO:0000313" key="9">
    <source>
        <dbReference type="EMBL" id="MDP9862937.1"/>
    </source>
</evidence>
<protein>
    <submittedName>
        <fullName evidence="9">Phage shock protein PspC (Stress-responsive transcriptional regulator)</fullName>
    </submittedName>
</protein>
<feature type="compositionally biased region" description="Polar residues" evidence="6">
    <location>
        <begin position="9"/>
        <end position="22"/>
    </location>
</feature>
<evidence type="ECO:0000256" key="2">
    <source>
        <dbReference type="ARBA" id="ARBA00022475"/>
    </source>
</evidence>
<gene>
    <name evidence="9" type="ORF">J2S55_002203</name>
</gene>
<dbReference type="RefSeq" id="WP_306859396.1">
    <property type="nucleotide sequence ID" value="NZ_JAUSRB010000002.1"/>
</dbReference>
<keyword evidence="4 7" id="KW-1133">Transmembrane helix</keyword>
<feature type="transmembrane region" description="Helical" evidence="7">
    <location>
        <begin position="369"/>
        <end position="389"/>
    </location>
</feature>
<keyword evidence="2" id="KW-1003">Cell membrane</keyword>
<feature type="region of interest" description="Disordered" evidence="6">
    <location>
        <begin position="162"/>
        <end position="366"/>
    </location>
</feature>
<evidence type="ECO:0000313" key="10">
    <source>
        <dbReference type="Proteomes" id="UP001230426"/>
    </source>
</evidence>
<evidence type="ECO:0000256" key="5">
    <source>
        <dbReference type="ARBA" id="ARBA00023136"/>
    </source>
</evidence>
<feature type="transmembrane region" description="Helical" evidence="7">
    <location>
        <begin position="130"/>
        <end position="154"/>
    </location>
</feature>
<organism evidence="9 10">
    <name type="scientific">Streptosporangium brasiliense</name>
    <dbReference type="NCBI Taxonomy" id="47480"/>
    <lineage>
        <taxon>Bacteria</taxon>
        <taxon>Bacillati</taxon>
        <taxon>Actinomycetota</taxon>
        <taxon>Actinomycetes</taxon>
        <taxon>Streptosporangiales</taxon>
        <taxon>Streptosporangiaceae</taxon>
        <taxon>Streptosporangium</taxon>
    </lineage>
</organism>
<dbReference type="EMBL" id="JAUSRB010000002">
    <property type="protein sequence ID" value="MDP9862937.1"/>
    <property type="molecule type" value="Genomic_DNA"/>
</dbReference>
<evidence type="ECO:0000256" key="7">
    <source>
        <dbReference type="SAM" id="Phobius"/>
    </source>
</evidence>
<accession>A0ABT9R154</accession>
<comment type="subcellular location">
    <subcellularLocation>
        <location evidence="1">Cell membrane</location>
        <topology evidence="1">Single-pass membrane protein</topology>
    </subcellularLocation>
</comment>
<feature type="compositionally biased region" description="Pro residues" evidence="6">
    <location>
        <begin position="168"/>
        <end position="182"/>
    </location>
</feature>
<feature type="compositionally biased region" description="Low complexity" evidence="6">
    <location>
        <begin position="189"/>
        <end position="200"/>
    </location>
</feature>
<feature type="compositionally biased region" description="Pro residues" evidence="6">
    <location>
        <begin position="297"/>
        <end position="314"/>
    </location>
</feature>
<dbReference type="Pfam" id="PF04024">
    <property type="entry name" value="PspC"/>
    <property type="match status" value="1"/>
</dbReference>
<dbReference type="PANTHER" id="PTHR33885">
    <property type="entry name" value="PHAGE SHOCK PROTEIN C"/>
    <property type="match status" value="1"/>
</dbReference>
<feature type="transmembrane region" description="Helical" evidence="7">
    <location>
        <begin position="101"/>
        <end position="118"/>
    </location>
</feature>
<evidence type="ECO:0000259" key="8">
    <source>
        <dbReference type="Pfam" id="PF04024"/>
    </source>
</evidence>
<feature type="compositionally biased region" description="Low complexity" evidence="6">
    <location>
        <begin position="234"/>
        <end position="282"/>
    </location>
</feature>
<feature type="transmembrane region" description="Helical" evidence="7">
    <location>
        <begin position="395"/>
        <end position="416"/>
    </location>
</feature>
<dbReference type="InterPro" id="IPR007168">
    <property type="entry name" value="Phageshock_PspC_N"/>
</dbReference>
<dbReference type="InterPro" id="IPR052027">
    <property type="entry name" value="PspC"/>
</dbReference>
<evidence type="ECO:0000256" key="1">
    <source>
        <dbReference type="ARBA" id="ARBA00004162"/>
    </source>
</evidence>
<evidence type="ECO:0000256" key="3">
    <source>
        <dbReference type="ARBA" id="ARBA00022692"/>
    </source>
</evidence>
<evidence type="ECO:0000256" key="6">
    <source>
        <dbReference type="SAM" id="MobiDB-lite"/>
    </source>
</evidence>
<keyword evidence="3 7" id="KW-0812">Transmembrane</keyword>
<feature type="region of interest" description="Disordered" evidence="6">
    <location>
        <begin position="1"/>
        <end position="26"/>
    </location>
</feature>
<dbReference type="PANTHER" id="PTHR33885:SF3">
    <property type="entry name" value="PHAGE SHOCK PROTEIN C"/>
    <property type="match status" value="1"/>
</dbReference>
<name>A0ABT9R154_9ACTN</name>
<feature type="compositionally biased region" description="Low complexity" evidence="6">
    <location>
        <begin position="210"/>
        <end position="223"/>
    </location>
</feature>
<reference evidence="9 10" key="1">
    <citation type="submission" date="2023-07" db="EMBL/GenBank/DDBJ databases">
        <title>Sequencing the genomes of 1000 actinobacteria strains.</title>
        <authorList>
            <person name="Klenk H.-P."/>
        </authorList>
    </citation>
    <scope>NUCLEOTIDE SEQUENCE [LARGE SCALE GENOMIC DNA]</scope>
    <source>
        <strain evidence="9 10">DSM 44109</strain>
    </source>
</reference>
<evidence type="ECO:0000256" key="4">
    <source>
        <dbReference type="ARBA" id="ARBA00022989"/>
    </source>
</evidence>
<proteinExistence type="predicted"/>
<feature type="domain" description="Phage shock protein PspC N-terminal" evidence="8">
    <location>
        <begin position="29"/>
        <end position="83"/>
    </location>
</feature>
<sequence length="568" mass="57860">MTDPGSAQDPASTLSDSPSASTLGEERVLHRSNEGRMLTGVCAGLGRYAGVDPVLFRVGFAVLILGSGIGVMLYIAAFLLMRETNGGPGYMEQWTRRTFDSETVLALLTGVFALGLIINVSSDGVSTGTVVVGTLFAIAMLAAHARGVDLLAVARSLPDRLRGRRVPRPPAAFGPAQPPIAEPYPTGRPWAGAAPTAPHAAQPPSPGPAPGTARPTAGTSAAGDVTFSTSVPFSTGAPSSESVPSSGSALPSTGAPASGSTPPAEGTSPSGSTPSSESAPPSVDVPRYPSTPRAGNAPPPPPNTPPAASAPPPYRTAVPSFDSSGEPFSPYGPYQPLDPRRRQQPYAPYDLSGYGGPVRTAPRPKRPRSFVGSVTLCLAMVVGGIIMAIQATSGTVNMTIAGGAALVTIGAGLLVAAWFGRGAALVAAGTLISIALVAGATLTDMPKKFGSYHWEPVLMSDVAKEYTVGVGEGALDLSELTFPPGSRTVLEASVSVGEISVILPPTARIEVNGYTKLGDVKIDHELEGGADIQLSKVLEPEVTPEGDVATIVLTVRAGIGDVEVRRAA</sequence>
<keyword evidence="10" id="KW-1185">Reference proteome</keyword>
<dbReference type="Proteomes" id="UP001230426">
    <property type="component" value="Unassembled WGS sequence"/>
</dbReference>
<comment type="caution">
    <text evidence="9">The sequence shown here is derived from an EMBL/GenBank/DDBJ whole genome shotgun (WGS) entry which is preliminary data.</text>
</comment>
<feature type="transmembrane region" description="Helical" evidence="7">
    <location>
        <begin position="54"/>
        <end position="80"/>
    </location>
</feature>
<feature type="transmembrane region" description="Helical" evidence="7">
    <location>
        <begin position="423"/>
        <end position="442"/>
    </location>
</feature>